<dbReference type="InterPro" id="IPR005093">
    <property type="entry name" value="RNArep_beta"/>
</dbReference>
<keyword evidence="2" id="KW-0696">RNA-directed RNA polymerase</keyword>
<keyword evidence="6" id="KW-0693">Viral RNA replication</keyword>
<dbReference type="EC" id="2.7.7.48" evidence="1"/>
<evidence type="ECO:0000256" key="4">
    <source>
        <dbReference type="ARBA" id="ARBA00022695"/>
    </source>
</evidence>
<dbReference type="SUPFAM" id="SSF56672">
    <property type="entry name" value="DNA/RNA polymerases"/>
    <property type="match status" value="1"/>
</dbReference>
<keyword evidence="4" id="KW-0548">Nucleotidyltransferase</keyword>
<dbReference type="InterPro" id="IPR043502">
    <property type="entry name" value="DNA/RNA_pol_sf"/>
</dbReference>
<dbReference type="Proteomes" id="UP001059424">
    <property type="component" value="Segment"/>
</dbReference>
<dbReference type="PROSITE" id="PS50522">
    <property type="entry name" value="RDRP_PHAGE"/>
    <property type="match status" value="1"/>
</dbReference>
<organism evidence="10 11">
    <name type="scientific">Leviviridae sp</name>
    <dbReference type="NCBI Taxonomy" id="2027243"/>
    <lineage>
        <taxon>Viruses</taxon>
        <taxon>Riboviria</taxon>
        <taxon>Orthornavirae</taxon>
        <taxon>Lenarviricota</taxon>
        <taxon>Leviviricetes</taxon>
        <taxon>Norzivirales</taxon>
        <taxon>Fiersviridae</taxon>
    </lineage>
</organism>
<feature type="domain" description="RdRp catalytic" evidence="9">
    <location>
        <begin position="348"/>
        <end position="496"/>
    </location>
</feature>
<comment type="catalytic activity">
    <reaction evidence="8">
        <text>RNA(n) + a ribonucleoside 5'-triphosphate = RNA(n+1) + diphosphate</text>
        <dbReference type="Rhea" id="RHEA:21248"/>
        <dbReference type="Rhea" id="RHEA-COMP:14527"/>
        <dbReference type="Rhea" id="RHEA-COMP:17342"/>
        <dbReference type="ChEBI" id="CHEBI:33019"/>
        <dbReference type="ChEBI" id="CHEBI:61557"/>
        <dbReference type="ChEBI" id="CHEBI:140395"/>
        <dbReference type="EC" id="2.7.7.48"/>
    </reaction>
</comment>
<evidence type="ECO:0000256" key="5">
    <source>
        <dbReference type="ARBA" id="ARBA00022741"/>
    </source>
</evidence>
<accession>A0ABY3SUD6</accession>
<evidence type="ECO:0000256" key="3">
    <source>
        <dbReference type="ARBA" id="ARBA00022679"/>
    </source>
</evidence>
<protein>
    <recommendedName>
        <fullName evidence="1">RNA-directed RNA polymerase</fullName>
        <ecNumber evidence="1">2.7.7.48</ecNumber>
    </recommendedName>
    <alternativeName>
        <fullName evidence="7">RNA replicase beta chain</fullName>
    </alternativeName>
</protein>
<evidence type="ECO:0000256" key="6">
    <source>
        <dbReference type="ARBA" id="ARBA00022953"/>
    </source>
</evidence>
<evidence type="ECO:0000256" key="7">
    <source>
        <dbReference type="ARBA" id="ARBA00030248"/>
    </source>
</evidence>
<evidence type="ECO:0000256" key="2">
    <source>
        <dbReference type="ARBA" id="ARBA00022484"/>
    </source>
</evidence>
<evidence type="ECO:0000256" key="1">
    <source>
        <dbReference type="ARBA" id="ARBA00012494"/>
    </source>
</evidence>
<reference evidence="10" key="1">
    <citation type="submission" date="2021-05" db="EMBL/GenBank/DDBJ databases">
        <authorList>
            <person name="Chen Y.-M."/>
            <person name="Zhang Y.-Z."/>
        </authorList>
    </citation>
    <scope>NUCLEOTIDE SEQUENCE</scope>
    <source>
        <strain evidence="10">122-k141_29919</strain>
    </source>
</reference>
<name>A0ABY3SUD6_9VIRU</name>
<dbReference type="EMBL" id="MZ679659">
    <property type="protein sequence ID" value="UJQ85424.1"/>
    <property type="molecule type" value="Genomic_RNA"/>
</dbReference>
<dbReference type="InterPro" id="IPR007096">
    <property type="entry name" value="RNA-dir_Rpol_cat_phage"/>
</dbReference>
<evidence type="ECO:0000313" key="11">
    <source>
        <dbReference type="Proteomes" id="UP001059424"/>
    </source>
</evidence>
<evidence type="ECO:0000259" key="9">
    <source>
        <dbReference type="PROSITE" id="PS50522"/>
    </source>
</evidence>
<keyword evidence="3" id="KW-0808">Transferase</keyword>
<dbReference type="Pfam" id="PF03431">
    <property type="entry name" value="RNA_replicase_B"/>
    <property type="match status" value="1"/>
</dbReference>
<evidence type="ECO:0000313" key="10">
    <source>
        <dbReference type="EMBL" id="UJQ85424.1"/>
    </source>
</evidence>
<evidence type="ECO:0000256" key="8">
    <source>
        <dbReference type="ARBA" id="ARBA00048744"/>
    </source>
</evidence>
<reference evidence="10" key="2">
    <citation type="journal article" date="2022" name="Nat. Microbiol.">
        <title>RNA viromes from terrestrial sites across China expand environmental viral diversity.</title>
        <authorList>
            <person name="Chiapello M."/>
            <person name="Rodriguez-Romero J."/>
            <person name="Ayllon M.A."/>
            <person name="Turina M."/>
        </authorList>
    </citation>
    <scope>NUCLEOTIDE SEQUENCE</scope>
    <source>
        <strain evidence="10">122-k141_29919</strain>
    </source>
</reference>
<sequence>MNDTKSYVHWFLGLYRSILKDIEMSIPSLRVDCERDYKRLLSAVDSHGIPFIMDTMVSFAKHLDRCLADGRLTPTGLCHFGPYRRGVAVPRLFKGLLLRVFYADGELRPDPDVGSIRFLRQLLLCLKNFTISCPNSRIYESVQEFIRTDDEVRLPSLSWDDVCLNSSSAYDLQFGDLVLPELPLFPGQNLGGEGIPSIGRETLSAVQLTADIVTSFLGRFDPLEWRTRHGPGAVSDLRGNSINKYDFPSWNDRLETVFPFADFAFANYGDWAHSLQHEDWFNECKTSTEPTSRLIAVPKTYRAPRLIASEPCAHQWCQQSVRDYLMSRIADTPISPAITFRDQSVNGRAAAGASHSGSHATIDLSSASDRISCWVIERLFRRSTTLLSALHSCRTRWITQDLDKRCPDRKRLRKFSTMGSAVTFPVQTILFSVIAVGATLNKRGIRPTIRSIRKVSQEVQVFGDDIIVPIDSWELTRDILTAFGLKVNVDKTFGTGKFRESCGTDAYDGHTVSKVSVLRMPAVTKPESVLSAVDSHNNLFINGYFEAASYIKKTVEAVGRYVFPSVASDSGLLGWWSFGIPDNSHLKTRWNARLCRTEYRCTRPSARTSRIPTGRASLMLQYYTETRPGSLVIGDRLGIAAMRTPLRMKLAWDPLWG</sequence>
<keyword evidence="5" id="KW-0547">Nucleotide-binding</keyword>
<keyword evidence="11" id="KW-1185">Reference proteome</keyword>
<proteinExistence type="predicted"/>